<keyword evidence="6" id="KW-1185">Reference proteome</keyword>
<evidence type="ECO:0000256" key="1">
    <source>
        <dbReference type="ARBA" id="ARBA00005336"/>
    </source>
</evidence>
<dbReference type="Gene3D" id="3.20.20.300">
    <property type="entry name" value="Glycoside hydrolase, family 3, N-terminal domain"/>
    <property type="match status" value="1"/>
</dbReference>
<evidence type="ECO:0000313" key="6">
    <source>
        <dbReference type="Proteomes" id="UP000287101"/>
    </source>
</evidence>
<dbReference type="InterPro" id="IPR017853">
    <property type="entry name" value="GH"/>
</dbReference>
<dbReference type="Gene3D" id="3.40.50.1700">
    <property type="entry name" value="Glycoside hydrolase family 3 C-terminal domain"/>
    <property type="match status" value="1"/>
</dbReference>
<evidence type="ECO:0000313" key="5">
    <source>
        <dbReference type="EMBL" id="RSU01990.1"/>
    </source>
</evidence>
<dbReference type="InterPro" id="IPR050226">
    <property type="entry name" value="NagZ_Beta-hexosaminidase"/>
</dbReference>
<dbReference type="GO" id="GO:0004553">
    <property type="term" value="F:hydrolase activity, hydrolyzing O-glycosyl compounds"/>
    <property type="evidence" value="ECO:0007669"/>
    <property type="project" value="InterPro"/>
</dbReference>
<dbReference type="GO" id="GO:0009254">
    <property type="term" value="P:peptidoglycan turnover"/>
    <property type="evidence" value="ECO:0007669"/>
    <property type="project" value="TreeGrafter"/>
</dbReference>
<dbReference type="PROSITE" id="PS00775">
    <property type="entry name" value="GLYCOSYL_HYDROL_F3"/>
    <property type="match status" value="1"/>
</dbReference>
<dbReference type="InterPro" id="IPR036881">
    <property type="entry name" value="Glyco_hydro_3_C_sf"/>
</dbReference>
<dbReference type="PRINTS" id="PR00133">
    <property type="entry name" value="GLHYDRLASE3"/>
</dbReference>
<comment type="similarity">
    <text evidence="1">Belongs to the glycosyl hydrolase 3 family.</text>
</comment>
<comment type="caution">
    <text evidence="5">The sequence shown here is derived from an EMBL/GenBank/DDBJ whole genome shotgun (WGS) entry which is preliminary data.</text>
</comment>
<dbReference type="PANTHER" id="PTHR30480">
    <property type="entry name" value="BETA-HEXOSAMINIDASE-RELATED"/>
    <property type="match status" value="1"/>
</dbReference>
<keyword evidence="2" id="KW-0378">Hydrolase</keyword>
<dbReference type="GO" id="GO:0005975">
    <property type="term" value="P:carbohydrate metabolic process"/>
    <property type="evidence" value="ECO:0007669"/>
    <property type="project" value="InterPro"/>
</dbReference>
<dbReference type="EMBL" id="NGJY01000004">
    <property type="protein sequence ID" value="RSU01990.1"/>
    <property type="molecule type" value="Genomic_DNA"/>
</dbReference>
<keyword evidence="3" id="KW-0326">Glycosidase</keyword>
<dbReference type="Pfam" id="PF00933">
    <property type="entry name" value="Glyco_hydro_3"/>
    <property type="match status" value="1"/>
</dbReference>
<evidence type="ECO:0000256" key="3">
    <source>
        <dbReference type="ARBA" id="ARBA00023295"/>
    </source>
</evidence>
<proteinExistence type="inferred from homology"/>
<dbReference type="AlphaFoldDB" id="A0A430A5A7"/>
<dbReference type="Proteomes" id="UP000287101">
    <property type="component" value="Unassembled WGS sequence"/>
</dbReference>
<reference evidence="5 6" key="1">
    <citation type="submission" date="2017-05" db="EMBL/GenBank/DDBJ databases">
        <title>Vagococcus spp. assemblies.</title>
        <authorList>
            <person name="Gulvik C.A."/>
        </authorList>
    </citation>
    <scope>NUCLEOTIDE SEQUENCE [LARGE SCALE GENOMIC DNA]</scope>
    <source>
        <strain evidence="5 6">CCUG 41755</strain>
    </source>
</reference>
<dbReference type="InterPro" id="IPR001764">
    <property type="entry name" value="Glyco_hydro_3_N"/>
</dbReference>
<gene>
    <name evidence="5" type="ORF">CBF31_09510</name>
</gene>
<organism evidence="5 6">
    <name type="scientific">Vagococcus fessus</name>
    <dbReference type="NCBI Taxonomy" id="120370"/>
    <lineage>
        <taxon>Bacteria</taxon>
        <taxon>Bacillati</taxon>
        <taxon>Bacillota</taxon>
        <taxon>Bacilli</taxon>
        <taxon>Lactobacillales</taxon>
        <taxon>Enterococcaceae</taxon>
        <taxon>Vagococcus</taxon>
    </lineage>
</organism>
<protein>
    <submittedName>
        <fullName evidence="5">Beta-N-acetylhexosaminidase</fullName>
    </submittedName>
</protein>
<evidence type="ECO:0000256" key="2">
    <source>
        <dbReference type="ARBA" id="ARBA00022801"/>
    </source>
</evidence>
<dbReference type="NCBIfam" id="NF003740">
    <property type="entry name" value="PRK05337.1"/>
    <property type="match status" value="1"/>
</dbReference>
<name>A0A430A5A7_9ENTE</name>
<dbReference type="SUPFAM" id="SSF51445">
    <property type="entry name" value="(Trans)glycosidases"/>
    <property type="match status" value="1"/>
</dbReference>
<feature type="domain" description="Glycoside hydrolase family 3 N-terminal" evidence="4">
    <location>
        <begin position="7"/>
        <end position="330"/>
    </location>
</feature>
<accession>A0A430A5A7</accession>
<dbReference type="PANTHER" id="PTHR30480:SF16">
    <property type="entry name" value="GLYCOSIDE HYDROLASE FAMILY 3 DOMAIN PROTEIN"/>
    <property type="match status" value="1"/>
</dbReference>
<dbReference type="InterPro" id="IPR019800">
    <property type="entry name" value="Glyco_hydro_3_AS"/>
</dbReference>
<evidence type="ECO:0000259" key="4">
    <source>
        <dbReference type="Pfam" id="PF00933"/>
    </source>
</evidence>
<dbReference type="RefSeq" id="WP_126832429.1">
    <property type="nucleotide sequence ID" value="NZ_CBCRYB010000005.1"/>
</dbReference>
<sequence>MKSKEALKKRVGQLFSVGFEGQIVTDEIKTLIHDYHVGSIVLFSQNITSKSQVMGLTAALQNEAKLAGYERPLLISIDQENGVVSRMPNDVREFPGAMLLGATKEPNNAETSYYYSALELKEMGINWNLAPTLDINNNPKNPVIGVRSFGETKEQVALFGSAAIKGIQAAKVIATAKHFPGHGDTSVDSHLDLPVINTTLEQLRERELYPFEKAIEAGVETIMTAHVYFPSIEENNRPASLSKRVMQELLREELGFNGVIITDSLGMKAIADKYGVAKGAVEALKSGADMAMVSHVYQDQIEALDAVVEAVESGELDNQSIEKSIRRLSELKEKYALKTSSKEAKKLSCEELANLFSRGITVVKKTTDFPFDGEANQKALLVLPEILNLTGIEEENEKERFITSKLRDTNYCWSEETLTAENFEGLIKKSNQFDLVVIGTINLKDTSEHAVRLCKELKKHPNLVVVALRNPYDLNYLPKEIETYVTTYEFSTTAILLALEGIVGLRNLEGSLPVTVG</sequence>
<dbReference type="InterPro" id="IPR036962">
    <property type="entry name" value="Glyco_hydro_3_N_sf"/>
</dbReference>
<dbReference type="OrthoDB" id="9805821at2"/>